<evidence type="ECO:0000313" key="2">
    <source>
        <dbReference type="EMBL" id="KAE8304816.1"/>
    </source>
</evidence>
<name>A8BXZ4_GIAIC</name>
<protein>
    <submittedName>
        <fullName evidence="2">Uncharacterized protein</fullName>
    </submittedName>
</protein>
<proteinExistence type="predicted"/>
<organism evidence="2 3">
    <name type="scientific">Giardia intestinalis (strain ATCC 50803 / WB clone C6)</name>
    <name type="common">Giardia lamblia</name>
    <dbReference type="NCBI Taxonomy" id="184922"/>
    <lineage>
        <taxon>Eukaryota</taxon>
        <taxon>Metamonada</taxon>
        <taxon>Diplomonadida</taxon>
        <taxon>Hexamitidae</taxon>
        <taxon>Giardiinae</taxon>
        <taxon>Giardia</taxon>
    </lineage>
</organism>
<feature type="compositionally biased region" description="Polar residues" evidence="1">
    <location>
        <begin position="288"/>
        <end position="300"/>
    </location>
</feature>
<reference evidence="2 3" key="1">
    <citation type="journal article" date="2007" name="Science">
        <title>Genomic minimalism in the early diverging intestinal parasite Giardia lamblia.</title>
        <authorList>
            <person name="Morrison H.G."/>
            <person name="McArthur A.G."/>
            <person name="Gillin F.D."/>
            <person name="Aley S.B."/>
            <person name="Adam R.D."/>
            <person name="Olsen G.J."/>
            <person name="Best A.A."/>
            <person name="Cande W.Z."/>
            <person name="Chen F."/>
            <person name="Cipriano M.J."/>
            <person name="Davids B.J."/>
            <person name="Dawson S.C."/>
            <person name="Elmendorf H.G."/>
            <person name="Hehl A.B."/>
            <person name="Holder M.E."/>
            <person name="Huse S.M."/>
            <person name="Kim U.U."/>
            <person name="Lasek-Nesselquist E."/>
            <person name="Manning G."/>
            <person name="Nigam A."/>
            <person name="Nixon J.E."/>
            <person name="Palm D."/>
            <person name="Passamaneck N.E."/>
            <person name="Prabhu A."/>
            <person name="Reich C.I."/>
            <person name="Reiner D.S."/>
            <person name="Samuelson J."/>
            <person name="Svard S.G."/>
            <person name="Sogin M.L."/>
        </authorList>
    </citation>
    <scope>NUCLEOTIDE SEQUENCE [LARGE SCALE GENOMIC DNA]</scope>
    <source>
        <strain evidence="2 3">WB C6</strain>
    </source>
</reference>
<dbReference type="KEGG" id="gla:GL50803_009048"/>
<dbReference type="RefSeq" id="XP_001704247.1">
    <property type="nucleotide sequence ID" value="XM_001704195.1"/>
</dbReference>
<dbReference type="AlphaFoldDB" id="A8BXZ4"/>
<feature type="compositionally biased region" description="Low complexity" evidence="1">
    <location>
        <begin position="265"/>
        <end position="278"/>
    </location>
</feature>
<sequence length="422" mass="45853">MENVPGIDLFQTAARKTSSFIPVPVRRSDPILERCYVPTVDSAYLKLTDSVTSFNSSTSSSMVGSHIVESHLSNRPPQSESSLAAPLSRLLIPEVSTSVHHAPPLATTNPADDALPASQSASKVTFEGLHSAETVSSATLAKLLTATTPSPSHKFLNYIYSTTSVDPNQERVVDEPAFTVTSVRRSDREIVKAVRQKKDSPNPPQDPYIQSVTMLTQLVTQNTHLVKTALDAISVAAIKPHQITTPSHLVSTTVPSPLERPTPQTPQAAQPPQVPHAQLTRMTEKTHPQQPSRVHQSITKPLQRRPTRIPKPTTPPCATQQYAPSTPMFTLNNHSDVKVRALSHDDLIGVPIRAQEYMPNGPTFDFLNALIKEECHEAVIGTQGGRSSAPVFDPFLNDLVNAASQLDELVNSMCSDVSYPGK</sequence>
<dbReference type="VEuPathDB" id="GiardiaDB:GL50803_9048"/>
<comment type="caution">
    <text evidence="2">The sequence shown here is derived from an EMBL/GenBank/DDBJ whole genome shotgun (WGS) entry which is preliminary data.</text>
</comment>
<evidence type="ECO:0000256" key="1">
    <source>
        <dbReference type="SAM" id="MobiDB-lite"/>
    </source>
</evidence>
<gene>
    <name evidence="2" type="ORF">GL50803_009048</name>
</gene>
<feature type="region of interest" description="Disordered" evidence="1">
    <location>
        <begin position="247"/>
        <end position="322"/>
    </location>
</feature>
<keyword evidence="3" id="KW-1185">Reference proteome</keyword>
<accession>A8BXZ4</accession>
<dbReference type="OMA" id="IRAQEYM"/>
<evidence type="ECO:0000313" key="3">
    <source>
        <dbReference type="Proteomes" id="UP000001548"/>
    </source>
</evidence>
<dbReference type="HOGENOM" id="CLU_651253_0_0_1"/>
<dbReference type="EMBL" id="AACB03000001">
    <property type="protein sequence ID" value="KAE8304816.1"/>
    <property type="molecule type" value="Genomic_DNA"/>
</dbReference>
<dbReference type="GeneID" id="5697094"/>
<dbReference type="Proteomes" id="UP000001548">
    <property type="component" value="Unassembled WGS sequence"/>
</dbReference>